<reference evidence="2" key="1">
    <citation type="journal article" date="2006" name="PLoS Biol.">
        <title>Macronuclear genome sequence of the ciliate Tetrahymena thermophila, a model eukaryote.</title>
        <authorList>
            <person name="Eisen J.A."/>
            <person name="Coyne R.S."/>
            <person name="Wu M."/>
            <person name="Wu D."/>
            <person name="Thiagarajan M."/>
            <person name="Wortman J.R."/>
            <person name="Badger J.H."/>
            <person name="Ren Q."/>
            <person name="Amedeo P."/>
            <person name="Jones K.M."/>
            <person name="Tallon L.J."/>
            <person name="Delcher A.L."/>
            <person name="Salzberg S.L."/>
            <person name="Silva J.C."/>
            <person name="Haas B.J."/>
            <person name="Majoros W.H."/>
            <person name="Farzad M."/>
            <person name="Carlton J.M."/>
            <person name="Smith R.K. Jr."/>
            <person name="Garg J."/>
            <person name="Pearlman R.E."/>
            <person name="Karrer K.M."/>
            <person name="Sun L."/>
            <person name="Manning G."/>
            <person name="Elde N.C."/>
            <person name="Turkewitz A.P."/>
            <person name="Asai D.J."/>
            <person name="Wilkes D.E."/>
            <person name="Wang Y."/>
            <person name="Cai H."/>
            <person name="Collins K."/>
            <person name="Stewart B.A."/>
            <person name="Lee S.R."/>
            <person name="Wilamowska K."/>
            <person name="Weinberg Z."/>
            <person name="Ruzzo W.L."/>
            <person name="Wloga D."/>
            <person name="Gaertig J."/>
            <person name="Frankel J."/>
            <person name="Tsao C.-C."/>
            <person name="Gorovsky M.A."/>
            <person name="Keeling P.J."/>
            <person name="Waller R.F."/>
            <person name="Patron N.J."/>
            <person name="Cherry J.M."/>
            <person name="Stover N.A."/>
            <person name="Krieger C.J."/>
            <person name="del Toro C."/>
            <person name="Ryder H.F."/>
            <person name="Williamson S.C."/>
            <person name="Barbeau R.A."/>
            <person name="Hamilton E.P."/>
            <person name="Orias E."/>
        </authorList>
    </citation>
    <scope>NUCLEOTIDE SEQUENCE [LARGE SCALE GENOMIC DNA]</scope>
    <source>
        <strain evidence="2">SB210</strain>
    </source>
</reference>
<sequence>MSDFLKDIMAKVFEDQKKTVTDQILNIKTTPYNRLNLILILLKITLGDFVEVPPKEEYLHNQKVLQSIQEYFHKCIDSISLNLEEIELFHKFVDSLDTQENYIDKMIKDGEGFDYEHQQLGDIIKFCLDSFKSELYKENI</sequence>
<dbReference type="Proteomes" id="UP000009168">
    <property type="component" value="Unassembled WGS sequence"/>
</dbReference>
<evidence type="ECO:0000313" key="2">
    <source>
        <dbReference type="Proteomes" id="UP000009168"/>
    </source>
</evidence>
<protein>
    <submittedName>
        <fullName evidence="1">Uncharacterized protein</fullName>
    </submittedName>
</protein>
<dbReference type="RefSeq" id="XP_001022235.1">
    <property type="nucleotide sequence ID" value="XM_001022235.1"/>
</dbReference>
<keyword evidence="2" id="KW-1185">Reference proteome</keyword>
<organism evidence="1 2">
    <name type="scientific">Tetrahymena thermophila (strain SB210)</name>
    <dbReference type="NCBI Taxonomy" id="312017"/>
    <lineage>
        <taxon>Eukaryota</taxon>
        <taxon>Sar</taxon>
        <taxon>Alveolata</taxon>
        <taxon>Ciliophora</taxon>
        <taxon>Intramacronucleata</taxon>
        <taxon>Oligohymenophorea</taxon>
        <taxon>Hymenostomatida</taxon>
        <taxon>Tetrahymenina</taxon>
        <taxon>Tetrahymenidae</taxon>
        <taxon>Tetrahymena</taxon>
    </lineage>
</organism>
<gene>
    <name evidence="1" type="ORF">TTHERM_00500760</name>
</gene>
<proteinExistence type="predicted"/>
<dbReference type="KEGG" id="tet:TTHERM_00500760"/>
<dbReference type="GeneID" id="7825587"/>
<accession>I7MLF3</accession>
<name>I7MLF3_TETTS</name>
<dbReference type="InParanoid" id="I7MLF3"/>
<dbReference type="EMBL" id="GG662548">
    <property type="protein sequence ID" value="EAS01990.1"/>
    <property type="molecule type" value="Genomic_DNA"/>
</dbReference>
<evidence type="ECO:0000313" key="1">
    <source>
        <dbReference type="EMBL" id="EAS01990.1"/>
    </source>
</evidence>
<dbReference type="HOGENOM" id="CLU_1839204_0_0_1"/>
<dbReference type="AlphaFoldDB" id="I7MLF3"/>